<evidence type="ECO:0000256" key="5">
    <source>
        <dbReference type="PIRSR" id="PIRSR605493-1"/>
    </source>
</evidence>
<feature type="binding site" evidence="5">
    <location>
        <position position="119"/>
    </location>
    <ligand>
        <name>Mg(2+)</name>
        <dbReference type="ChEBI" id="CHEBI:18420"/>
    </ligand>
</feature>
<dbReference type="Gene3D" id="3.50.30.40">
    <property type="entry name" value="Ribonuclease E inhibitor RraA/RraA-like"/>
    <property type="match status" value="1"/>
</dbReference>
<dbReference type="CDD" id="cd16841">
    <property type="entry name" value="RraA_family"/>
    <property type="match status" value="1"/>
</dbReference>
<dbReference type="Proteomes" id="UP000251205">
    <property type="component" value="Unassembled WGS sequence"/>
</dbReference>
<name>A0A329YKN8_RHITR</name>
<dbReference type="InterPro" id="IPR036704">
    <property type="entry name" value="RraA/RraA-like_sf"/>
</dbReference>
<comment type="cofactor">
    <cofactor evidence="5">
        <name>Mg(2+)</name>
        <dbReference type="ChEBI" id="CHEBI:18420"/>
    </cofactor>
</comment>
<evidence type="ECO:0000313" key="6">
    <source>
        <dbReference type="EMBL" id="RAX41140.1"/>
    </source>
</evidence>
<feature type="binding site" evidence="5">
    <location>
        <position position="118"/>
    </location>
    <ligand>
        <name>substrate</name>
    </ligand>
</feature>
<evidence type="ECO:0000313" key="7">
    <source>
        <dbReference type="Proteomes" id="UP000251205"/>
    </source>
</evidence>
<gene>
    <name evidence="6" type="ORF">DQ393_12795</name>
</gene>
<dbReference type="SUPFAM" id="SSF89562">
    <property type="entry name" value="RraA-like"/>
    <property type="match status" value="1"/>
</dbReference>
<organism evidence="6 7">
    <name type="scientific">Rhizobium tropici</name>
    <dbReference type="NCBI Taxonomy" id="398"/>
    <lineage>
        <taxon>Bacteria</taxon>
        <taxon>Pseudomonadati</taxon>
        <taxon>Pseudomonadota</taxon>
        <taxon>Alphaproteobacteria</taxon>
        <taxon>Hyphomicrobiales</taxon>
        <taxon>Rhizobiaceae</taxon>
        <taxon>Rhizobium/Agrobacterium group</taxon>
        <taxon>Rhizobium</taxon>
    </lineage>
</organism>
<dbReference type="PANTHER" id="PTHR33254:SF4">
    <property type="entry name" value="4-HYDROXY-4-METHYL-2-OXOGLUTARATE ALDOLASE 3-RELATED"/>
    <property type="match status" value="1"/>
</dbReference>
<dbReference type="Pfam" id="PF03737">
    <property type="entry name" value="RraA-like"/>
    <property type="match status" value="1"/>
</dbReference>
<evidence type="ECO:0000256" key="4">
    <source>
        <dbReference type="ARBA" id="ARBA00030169"/>
    </source>
</evidence>
<comment type="caution">
    <text evidence="6">The sequence shown here is derived from an EMBL/GenBank/DDBJ whole genome shotgun (WGS) entry which is preliminary data.</text>
</comment>
<evidence type="ECO:0000256" key="2">
    <source>
        <dbReference type="ARBA" id="ARBA00016549"/>
    </source>
</evidence>
<accession>A0A329YKN8</accession>
<dbReference type="NCBIfam" id="NF004850">
    <property type="entry name" value="PRK06201.1"/>
    <property type="match status" value="1"/>
</dbReference>
<feature type="binding site" evidence="5">
    <location>
        <begin position="96"/>
        <end position="99"/>
    </location>
    <ligand>
        <name>substrate</name>
    </ligand>
</feature>
<proteinExistence type="predicted"/>
<evidence type="ECO:0000256" key="3">
    <source>
        <dbReference type="ARBA" id="ARBA00029596"/>
    </source>
</evidence>
<keyword evidence="5" id="KW-0479">Metal-binding</keyword>
<dbReference type="EMBL" id="QMKK01000032">
    <property type="protein sequence ID" value="RAX41140.1"/>
    <property type="molecule type" value="Genomic_DNA"/>
</dbReference>
<comment type="cofactor">
    <cofactor evidence="1">
        <name>a divalent metal cation</name>
        <dbReference type="ChEBI" id="CHEBI:60240"/>
    </cofactor>
</comment>
<dbReference type="AlphaFoldDB" id="A0A329YKN8"/>
<dbReference type="GO" id="GO:0046872">
    <property type="term" value="F:metal ion binding"/>
    <property type="evidence" value="ECO:0007669"/>
    <property type="project" value="UniProtKB-KW"/>
</dbReference>
<dbReference type="PANTHER" id="PTHR33254">
    <property type="entry name" value="4-HYDROXY-4-METHYL-2-OXOGLUTARATE ALDOLASE 3-RELATED"/>
    <property type="match status" value="1"/>
</dbReference>
<reference evidence="6 7" key="1">
    <citation type="submission" date="2018-06" db="EMBL/GenBank/DDBJ databases">
        <title>Whole Genome Sequence of an efficient microsymbiont, Rhizobium tropici.</title>
        <authorList>
            <person name="Srinivasan R."/>
            <person name="Singh H.V."/>
            <person name="Srivastava R."/>
            <person name="Kumari B."/>
            <person name="Radhakrishna A."/>
        </authorList>
    </citation>
    <scope>NUCLEOTIDE SEQUENCE [LARGE SCALE GENOMIC DNA]</scope>
    <source>
        <strain evidence="6 7">IGFRI Rhizo-19</strain>
    </source>
</reference>
<evidence type="ECO:0000256" key="1">
    <source>
        <dbReference type="ARBA" id="ARBA00001968"/>
    </source>
</evidence>
<protein>
    <recommendedName>
        <fullName evidence="2">Putative 4-hydroxy-4-methyl-2-oxoglutarate aldolase</fullName>
    </recommendedName>
    <alternativeName>
        <fullName evidence="3">Regulator of ribonuclease activity homolog</fullName>
    </alternativeName>
    <alternativeName>
        <fullName evidence="4">RraA-like protein</fullName>
    </alternativeName>
</protein>
<dbReference type="InterPro" id="IPR005493">
    <property type="entry name" value="RraA/RraA-like"/>
</dbReference>
<dbReference type="RefSeq" id="WP_112342156.1">
    <property type="nucleotide sequence ID" value="NZ_QMKK01000032.1"/>
</dbReference>
<sequence>MIGNRILPSAPQADAELISAYAKSSTAIISDNLARLPGVIGVRPFHKVNGTMAGTALTVRVAAGDNLLIHKALDLVRPGDVVVVDGDGETNRALIGEIMATIAQTRGAAGMVIDGAIRDAGALAKSEFPVFARAAIHRGPYKNGPGEINVPVAIGGFVIEPGDIVVGDEDGIVAFPQAVAVELLKAVHAQEQKEEDILRSIRQGTYTGAYGTPASP</sequence>
<keyword evidence="5" id="KW-0460">Magnesium</keyword>
<dbReference type="OrthoDB" id="9812532at2"/>